<evidence type="ECO:0000313" key="3">
    <source>
        <dbReference type="EMBL" id="CAB4896361.1"/>
    </source>
</evidence>
<dbReference type="EMBL" id="CAEZYK010000067">
    <property type="protein sequence ID" value="CAB4728388.1"/>
    <property type="molecule type" value="Genomic_DNA"/>
</dbReference>
<dbReference type="AlphaFoldDB" id="A0A6J6S180"/>
<name>A0A6J6S180_9ZZZZ</name>
<evidence type="ECO:0000313" key="4">
    <source>
        <dbReference type="EMBL" id="CAB4969209.1"/>
    </source>
</evidence>
<evidence type="ECO:0000313" key="2">
    <source>
        <dbReference type="EMBL" id="CAB4728388.1"/>
    </source>
</evidence>
<evidence type="ECO:0000256" key="1">
    <source>
        <dbReference type="SAM" id="Coils"/>
    </source>
</evidence>
<dbReference type="EMBL" id="CAFBMM010000003">
    <property type="protein sequence ID" value="CAB4896361.1"/>
    <property type="molecule type" value="Genomic_DNA"/>
</dbReference>
<evidence type="ECO:0000313" key="5">
    <source>
        <dbReference type="EMBL" id="CAB5019051.1"/>
    </source>
</evidence>
<protein>
    <submittedName>
        <fullName evidence="2">Unannotated protein</fullName>
    </submittedName>
</protein>
<dbReference type="EMBL" id="CAFBPQ010000010">
    <property type="protein sequence ID" value="CAB5019051.1"/>
    <property type="molecule type" value="Genomic_DNA"/>
</dbReference>
<proteinExistence type="predicted"/>
<reference evidence="2" key="1">
    <citation type="submission" date="2020-05" db="EMBL/GenBank/DDBJ databases">
        <authorList>
            <person name="Chiriac C."/>
            <person name="Salcher M."/>
            <person name="Ghai R."/>
            <person name="Kavagutti S V."/>
        </authorList>
    </citation>
    <scope>NUCLEOTIDE SEQUENCE</scope>
</reference>
<dbReference type="EMBL" id="CAFBOF010000002">
    <property type="protein sequence ID" value="CAB4969209.1"/>
    <property type="molecule type" value="Genomic_DNA"/>
</dbReference>
<organism evidence="2">
    <name type="scientific">freshwater metagenome</name>
    <dbReference type="NCBI Taxonomy" id="449393"/>
    <lineage>
        <taxon>unclassified sequences</taxon>
        <taxon>metagenomes</taxon>
        <taxon>ecological metagenomes</taxon>
    </lineage>
</organism>
<keyword evidence="1" id="KW-0175">Coiled coil</keyword>
<accession>A0A6J6S180</accession>
<sequence>METTLLKRRLIDVSDRLRRLQDDLAVVTEQVEFYEDAVDEARLQALAAETPLSDARARDIRQQADALLVRQKFLTTTIEGLRVEQDALLDRMSQEMTPQ</sequence>
<feature type="coiled-coil region" evidence="1">
    <location>
        <begin position="10"/>
        <end position="44"/>
    </location>
</feature>
<gene>
    <name evidence="2" type="ORF">UFOPK2683_01121</name>
    <name evidence="3" type="ORF">UFOPK3605_00223</name>
    <name evidence="4" type="ORF">UFOPK3897_00232</name>
    <name evidence="5" type="ORF">UFOPK4121_00536</name>
</gene>